<dbReference type="PANTHER" id="PTHR23055:SF69">
    <property type="entry name" value="NEURONAL CALCIUM SENSOR 2"/>
    <property type="match status" value="1"/>
</dbReference>
<keyword evidence="1" id="KW-0479">Metal-binding</keyword>
<dbReference type="InterPro" id="IPR002048">
    <property type="entry name" value="EF_hand_dom"/>
</dbReference>
<keyword evidence="3" id="KW-0106">Calcium</keyword>
<evidence type="ECO:0000256" key="3">
    <source>
        <dbReference type="ARBA" id="ARBA00022837"/>
    </source>
</evidence>
<evidence type="ECO:0000256" key="2">
    <source>
        <dbReference type="ARBA" id="ARBA00022737"/>
    </source>
</evidence>
<dbReference type="OrthoDB" id="191686at2759"/>
<dbReference type="GO" id="GO:0005509">
    <property type="term" value="F:calcium ion binding"/>
    <property type="evidence" value="ECO:0007669"/>
    <property type="project" value="InterPro"/>
</dbReference>
<protein>
    <submittedName>
        <fullName evidence="5">Neuronal calcium sensor 2</fullName>
    </submittedName>
</protein>
<dbReference type="SMART" id="SM00054">
    <property type="entry name" value="EFh"/>
    <property type="match status" value="3"/>
</dbReference>
<dbReference type="InterPro" id="IPR018247">
    <property type="entry name" value="EF_Hand_1_Ca_BS"/>
</dbReference>
<evidence type="ECO:0000313" key="5">
    <source>
        <dbReference type="EMBL" id="OQV22355.1"/>
    </source>
</evidence>
<dbReference type="PRINTS" id="PR00450">
    <property type="entry name" value="RECOVERIN"/>
</dbReference>
<dbReference type="Pfam" id="PF13499">
    <property type="entry name" value="EF-hand_7"/>
    <property type="match status" value="1"/>
</dbReference>
<evidence type="ECO:0000313" key="6">
    <source>
        <dbReference type="Proteomes" id="UP000192578"/>
    </source>
</evidence>
<dbReference type="InterPro" id="IPR028846">
    <property type="entry name" value="Recoverin"/>
</dbReference>
<dbReference type="PROSITE" id="PS50222">
    <property type="entry name" value="EF_HAND_2"/>
    <property type="match status" value="3"/>
</dbReference>
<dbReference type="FunFam" id="1.10.238.10:FF:000083">
    <property type="entry name" value="guanylyl cyclase-activating protein 1"/>
    <property type="match status" value="1"/>
</dbReference>
<keyword evidence="6" id="KW-1185">Reference proteome</keyword>
<name>A0A1W0X4B6_HYPEX</name>
<sequence>MGNKETKTAKTGDVAHSPKLKKADLEFLKANTTFDEETITEWYTEFLRDCRNGKLSPKQFMEVYQVICPGGEAKEFSRHVFRTFDKDRNGFIDFKEFLMAVNVTSSGTVEQKLKWAFSMVDIDGNGTIDLSEMTKVISAIQEMSGALTTVSAAAAGGGSEDAVDGPPSTPLPQPLSAHERAEQIFTKMDTDGNGILDEQEFVFGCLADSSLVQMLVVSGNWA</sequence>
<keyword evidence="2" id="KW-0677">Repeat</keyword>
<dbReference type="SUPFAM" id="SSF47473">
    <property type="entry name" value="EF-hand"/>
    <property type="match status" value="1"/>
</dbReference>
<feature type="domain" description="EF-hand" evidence="4">
    <location>
        <begin position="108"/>
        <end position="143"/>
    </location>
</feature>
<feature type="domain" description="EF-hand" evidence="4">
    <location>
        <begin position="72"/>
        <end position="107"/>
    </location>
</feature>
<accession>A0A1W0X4B6</accession>
<dbReference type="CDD" id="cd00051">
    <property type="entry name" value="EFh"/>
    <property type="match status" value="2"/>
</dbReference>
<dbReference type="PANTHER" id="PTHR23055">
    <property type="entry name" value="CALCIUM BINDING PROTEINS"/>
    <property type="match status" value="1"/>
</dbReference>
<dbReference type="AlphaFoldDB" id="A0A1W0X4B6"/>
<dbReference type="Pfam" id="PF00036">
    <property type="entry name" value="EF-hand_1"/>
    <property type="match status" value="1"/>
</dbReference>
<dbReference type="Proteomes" id="UP000192578">
    <property type="component" value="Unassembled WGS sequence"/>
</dbReference>
<organism evidence="5 6">
    <name type="scientific">Hypsibius exemplaris</name>
    <name type="common">Freshwater tardigrade</name>
    <dbReference type="NCBI Taxonomy" id="2072580"/>
    <lineage>
        <taxon>Eukaryota</taxon>
        <taxon>Metazoa</taxon>
        <taxon>Ecdysozoa</taxon>
        <taxon>Tardigrada</taxon>
        <taxon>Eutardigrada</taxon>
        <taxon>Parachela</taxon>
        <taxon>Hypsibioidea</taxon>
        <taxon>Hypsibiidae</taxon>
        <taxon>Hypsibius</taxon>
    </lineage>
</organism>
<dbReference type="PROSITE" id="PS00018">
    <property type="entry name" value="EF_HAND_1"/>
    <property type="match status" value="3"/>
</dbReference>
<dbReference type="InterPro" id="IPR011992">
    <property type="entry name" value="EF-hand-dom_pair"/>
</dbReference>
<comment type="caution">
    <text evidence="5">The sequence shown here is derived from an EMBL/GenBank/DDBJ whole genome shotgun (WGS) entry which is preliminary data.</text>
</comment>
<dbReference type="Gene3D" id="1.10.238.10">
    <property type="entry name" value="EF-hand"/>
    <property type="match status" value="1"/>
</dbReference>
<dbReference type="EMBL" id="MTYJ01000018">
    <property type="protein sequence ID" value="OQV22355.1"/>
    <property type="molecule type" value="Genomic_DNA"/>
</dbReference>
<proteinExistence type="predicted"/>
<evidence type="ECO:0000256" key="1">
    <source>
        <dbReference type="ARBA" id="ARBA00022723"/>
    </source>
</evidence>
<feature type="domain" description="EF-hand" evidence="4">
    <location>
        <begin position="176"/>
        <end position="211"/>
    </location>
</feature>
<evidence type="ECO:0000259" key="4">
    <source>
        <dbReference type="PROSITE" id="PS50222"/>
    </source>
</evidence>
<reference evidence="6" key="1">
    <citation type="submission" date="2017-01" db="EMBL/GenBank/DDBJ databases">
        <title>Comparative genomics of anhydrobiosis in the tardigrade Hypsibius dujardini.</title>
        <authorList>
            <person name="Yoshida Y."/>
            <person name="Koutsovoulos G."/>
            <person name="Laetsch D."/>
            <person name="Stevens L."/>
            <person name="Kumar S."/>
            <person name="Horikawa D."/>
            <person name="Ishino K."/>
            <person name="Komine S."/>
            <person name="Tomita M."/>
            <person name="Blaxter M."/>
            <person name="Arakawa K."/>
        </authorList>
    </citation>
    <scope>NUCLEOTIDE SEQUENCE [LARGE SCALE GENOMIC DNA]</scope>
    <source>
        <strain evidence="6">Z151</strain>
    </source>
</reference>
<gene>
    <name evidence="5" type="ORF">BV898_03852</name>
</gene>